<reference evidence="1" key="1">
    <citation type="submission" date="2022-08" db="UniProtKB">
        <authorList>
            <consortium name="EnsemblMetazoa"/>
        </authorList>
    </citation>
    <scope>IDENTIFICATION</scope>
    <source>
        <strain evidence="1">05x7-T-G4-1.051#20</strain>
    </source>
</reference>
<evidence type="ECO:0008006" key="3">
    <source>
        <dbReference type="Google" id="ProtNLM"/>
    </source>
</evidence>
<accession>A0A8W8M6G7</accession>
<evidence type="ECO:0000313" key="2">
    <source>
        <dbReference type="Proteomes" id="UP000005408"/>
    </source>
</evidence>
<dbReference type="AlphaFoldDB" id="A0A8W8M6G7"/>
<protein>
    <recommendedName>
        <fullName evidence="3">Interferon-induced protein 44-like protein</fullName>
    </recommendedName>
</protein>
<sequence length="94" mass="10730">MYFVIVDVPVLVLVTKIDKVCNDVDKDVEEVYFSNAVKKTVDKVSDVIAIPRSHVLPVKNYEKERTLQNNISILAMEALKQALLFCQDFLENQS</sequence>
<name>A0A8W8M6G7_MAGGI</name>
<evidence type="ECO:0000313" key="1">
    <source>
        <dbReference type="EnsemblMetazoa" id="G31189.1:cds"/>
    </source>
</evidence>
<keyword evidence="2" id="KW-1185">Reference proteome</keyword>
<dbReference type="EnsemblMetazoa" id="G31189.1">
    <property type="protein sequence ID" value="G31189.1:cds"/>
    <property type="gene ID" value="G31189"/>
</dbReference>
<dbReference type="Proteomes" id="UP000005408">
    <property type="component" value="Unassembled WGS sequence"/>
</dbReference>
<organism evidence="1 2">
    <name type="scientific">Magallana gigas</name>
    <name type="common">Pacific oyster</name>
    <name type="synonym">Crassostrea gigas</name>
    <dbReference type="NCBI Taxonomy" id="29159"/>
    <lineage>
        <taxon>Eukaryota</taxon>
        <taxon>Metazoa</taxon>
        <taxon>Spiralia</taxon>
        <taxon>Lophotrochozoa</taxon>
        <taxon>Mollusca</taxon>
        <taxon>Bivalvia</taxon>
        <taxon>Autobranchia</taxon>
        <taxon>Pteriomorphia</taxon>
        <taxon>Ostreida</taxon>
        <taxon>Ostreoidea</taxon>
        <taxon>Ostreidae</taxon>
        <taxon>Magallana</taxon>
    </lineage>
</organism>
<proteinExistence type="predicted"/>